<dbReference type="CTD" id="4363049"/>
<dbReference type="Bgee" id="WBGene00044678">
    <property type="expression patterns" value="Expressed in larva"/>
</dbReference>
<dbReference type="Proteomes" id="UP000001940">
    <property type="component" value="Chromosome III"/>
</dbReference>
<keyword evidence="1" id="KW-0472">Membrane</keyword>
<dbReference type="HOGENOM" id="CLU_903805_0_0_1"/>
<feature type="transmembrane region" description="Helical" evidence="1">
    <location>
        <begin position="68"/>
        <end position="89"/>
    </location>
</feature>
<dbReference type="OrthoDB" id="5857756at2759"/>
<dbReference type="InParanoid" id="Q2V4X6"/>
<accession>Q2V4X6</accession>
<dbReference type="PaxDb" id="6239-B0303.16"/>
<reference evidence="2 3" key="1">
    <citation type="journal article" date="1998" name="Science">
        <title>Genome sequence of the nematode C. elegans: a platform for investigating biology.</title>
        <authorList>
            <consortium name="The C. elegans sequencing consortium"/>
            <person name="Sulson J.E."/>
            <person name="Waterston R."/>
        </authorList>
    </citation>
    <scope>NUCLEOTIDE SEQUENCE [LARGE SCALE GENOMIC DNA]</scope>
    <source>
        <strain evidence="2 3">Bristol N2</strain>
    </source>
</reference>
<protein>
    <submittedName>
        <fullName evidence="2">Uncharacterized protein</fullName>
    </submittedName>
</protein>
<feature type="transmembrane region" description="Helical" evidence="1">
    <location>
        <begin position="165"/>
        <end position="186"/>
    </location>
</feature>
<proteinExistence type="predicted"/>
<dbReference type="OMA" id="FYLTHAS"/>
<keyword evidence="1" id="KW-0812">Transmembrane</keyword>
<keyword evidence="1" id="KW-1133">Transmembrane helix</keyword>
<feature type="transmembrane region" description="Helical" evidence="1">
    <location>
        <begin position="12"/>
        <end position="32"/>
    </location>
</feature>
<dbReference type="GeneID" id="4363049"/>
<feature type="transmembrane region" description="Helical" evidence="1">
    <location>
        <begin position="38"/>
        <end position="56"/>
    </location>
</feature>
<gene>
    <name evidence="2 4" type="ORF">B0303.16</name>
    <name evidence="2" type="ORF">CELE_B0303.16</name>
</gene>
<dbReference type="UCSC" id="B0303.16">
    <property type="organism name" value="c. elegans"/>
</dbReference>
<evidence type="ECO:0000256" key="1">
    <source>
        <dbReference type="SAM" id="Phobius"/>
    </source>
</evidence>
<sequence>MLETALESVSTCCQLTGLGVFYTYILSFVLAFDLSLTAALYIASLGAVLVFLSANYQFDNKKFEPKTFIVYGLFAQSFCSASLATCFFAESGDESKSDKSLMTQIIPKISIILFFLAFYLTHASSMFYIKILCRSGNCTDSASTLSWVVTIILIGFKVVDYEDFSKSLSITMIAFGFLYLSLAFVINDRLPPAKSLFEQEIAQSFGFQSVKNILKYEDHRTSETDGILTFYIKNLTSDKIAIDISFSNPGDQLDGHFSRKYIRGKGHVKLNVKRGTIMEKGDRMFIFYARSIKDLESINDSGFLTIYF</sequence>
<evidence type="ECO:0000313" key="2">
    <source>
        <dbReference type="EMBL" id="CCD61716.1"/>
    </source>
</evidence>
<name>Q2V4X6_CAEEL</name>
<feature type="transmembrane region" description="Helical" evidence="1">
    <location>
        <begin position="141"/>
        <end position="159"/>
    </location>
</feature>
<dbReference type="FunCoup" id="Q2V4X6">
    <property type="interactions" value="308"/>
</dbReference>
<dbReference type="WormBase" id="B0303.16">
    <property type="protein sequence ID" value="CE39315"/>
    <property type="gene ID" value="WBGene00044678"/>
</dbReference>
<dbReference type="KEGG" id="cel:CELE_B0303.16"/>
<evidence type="ECO:0000313" key="3">
    <source>
        <dbReference type="Proteomes" id="UP000001940"/>
    </source>
</evidence>
<keyword evidence="3" id="KW-1185">Reference proteome</keyword>
<dbReference type="AlphaFoldDB" id="Q2V4X6"/>
<dbReference type="eggNOG" id="ENOG502R2TK">
    <property type="taxonomic scope" value="Eukaryota"/>
</dbReference>
<dbReference type="EMBL" id="BX284603">
    <property type="protein sequence ID" value="CCD61716.1"/>
    <property type="molecule type" value="Genomic_DNA"/>
</dbReference>
<dbReference type="AGR" id="WB:WBGene00044678"/>
<organism evidence="2 3">
    <name type="scientific">Caenorhabditis elegans</name>
    <dbReference type="NCBI Taxonomy" id="6239"/>
    <lineage>
        <taxon>Eukaryota</taxon>
        <taxon>Metazoa</taxon>
        <taxon>Ecdysozoa</taxon>
        <taxon>Nematoda</taxon>
        <taxon>Chromadorea</taxon>
        <taxon>Rhabditida</taxon>
        <taxon>Rhabditina</taxon>
        <taxon>Rhabditomorpha</taxon>
        <taxon>Rhabditoidea</taxon>
        <taxon>Rhabditidae</taxon>
        <taxon>Peloderinae</taxon>
        <taxon>Caenorhabditis</taxon>
    </lineage>
</organism>
<evidence type="ECO:0000313" key="4">
    <source>
        <dbReference type="WormBase" id="B0303.16"/>
    </source>
</evidence>
<feature type="transmembrane region" description="Helical" evidence="1">
    <location>
        <begin position="109"/>
        <end position="129"/>
    </location>
</feature>
<dbReference type="RefSeq" id="NP_001040837.1">
    <property type="nucleotide sequence ID" value="NM_001047372.2"/>
</dbReference>